<evidence type="ECO:0000313" key="2">
    <source>
        <dbReference type="EMBL" id="GAA3712356.1"/>
    </source>
</evidence>
<dbReference type="InterPro" id="IPR051207">
    <property type="entry name" value="ComplexI_NDUFA9_subunit"/>
</dbReference>
<evidence type="ECO:0000313" key="3">
    <source>
        <dbReference type="Proteomes" id="UP001499884"/>
    </source>
</evidence>
<dbReference type="Gene3D" id="3.40.50.720">
    <property type="entry name" value="NAD(P)-binding Rossmann-like Domain"/>
    <property type="match status" value="1"/>
</dbReference>
<sequence length="251" mass="26196">MRIAVAGGTGWAGKLVVAAVSAAGHEPRVLSRSAGVDLTTGRGLTAALDGVSRVIDASNVTTTNRSKSVAFFGAAAEHLLRAGEAAGIGHHVVLSIVGIDRVGLGYYAGKRRQEELVRGGGVPYTILRTTQFHEFAAQMLALGGPLVLAPRMRCRPVAVREVADELVRLALGDPLGYAPEFAGPEVREMSAMVRQLQRARGGRRPVLPVRAPGAVGRAMAGGALLPREENPRGTETFDAWVAAETGGRHGG</sequence>
<reference evidence="3" key="1">
    <citation type="journal article" date="2019" name="Int. J. Syst. Evol. Microbiol.">
        <title>The Global Catalogue of Microorganisms (GCM) 10K type strain sequencing project: providing services to taxonomists for standard genome sequencing and annotation.</title>
        <authorList>
            <consortium name="The Broad Institute Genomics Platform"/>
            <consortium name="The Broad Institute Genome Sequencing Center for Infectious Disease"/>
            <person name="Wu L."/>
            <person name="Ma J."/>
        </authorList>
    </citation>
    <scope>NUCLEOTIDE SEQUENCE [LARGE SCALE GENOMIC DNA]</scope>
    <source>
        <strain evidence="3">JCM 30846</strain>
    </source>
</reference>
<evidence type="ECO:0000259" key="1">
    <source>
        <dbReference type="Pfam" id="PF13460"/>
    </source>
</evidence>
<accession>A0ABP7E262</accession>
<protein>
    <submittedName>
        <fullName evidence="2">NAD(P)H-binding protein</fullName>
    </submittedName>
</protein>
<dbReference type="RefSeq" id="WP_345641081.1">
    <property type="nucleotide sequence ID" value="NZ_BAABEP010000003.1"/>
</dbReference>
<feature type="domain" description="NAD(P)-binding" evidence="1">
    <location>
        <begin position="7"/>
        <end position="136"/>
    </location>
</feature>
<dbReference type="EMBL" id="BAABEP010000003">
    <property type="protein sequence ID" value="GAA3712356.1"/>
    <property type="molecule type" value="Genomic_DNA"/>
</dbReference>
<dbReference type="InterPro" id="IPR036291">
    <property type="entry name" value="NAD(P)-bd_dom_sf"/>
</dbReference>
<dbReference type="PANTHER" id="PTHR12126">
    <property type="entry name" value="NADH-UBIQUINONE OXIDOREDUCTASE 39 KDA SUBUNIT-RELATED"/>
    <property type="match status" value="1"/>
</dbReference>
<gene>
    <name evidence="2" type="ORF">GCM10023082_07650</name>
</gene>
<dbReference type="Proteomes" id="UP001499884">
    <property type="component" value="Unassembled WGS sequence"/>
</dbReference>
<dbReference type="SUPFAM" id="SSF51735">
    <property type="entry name" value="NAD(P)-binding Rossmann-fold domains"/>
    <property type="match status" value="1"/>
</dbReference>
<dbReference type="InterPro" id="IPR016040">
    <property type="entry name" value="NAD(P)-bd_dom"/>
</dbReference>
<name>A0ABP7E262_9ACTN</name>
<proteinExistence type="predicted"/>
<dbReference type="PANTHER" id="PTHR12126:SF11">
    <property type="entry name" value="NADH DEHYDROGENASE [UBIQUINONE] 1 ALPHA SUBCOMPLEX SUBUNIT 9, MITOCHONDRIAL"/>
    <property type="match status" value="1"/>
</dbReference>
<organism evidence="2 3">
    <name type="scientific">Streptomyces tremellae</name>
    <dbReference type="NCBI Taxonomy" id="1124239"/>
    <lineage>
        <taxon>Bacteria</taxon>
        <taxon>Bacillati</taxon>
        <taxon>Actinomycetota</taxon>
        <taxon>Actinomycetes</taxon>
        <taxon>Kitasatosporales</taxon>
        <taxon>Streptomycetaceae</taxon>
        <taxon>Streptomyces</taxon>
    </lineage>
</organism>
<keyword evidence="3" id="KW-1185">Reference proteome</keyword>
<comment type="caution">
    <text evidence="2">The sequence shown here is derived from an EMBL/GenBank/DDBJ whole genome shotgun (WGS) entry which is preliminary data.</text>
</comment>
<dbReference type="Pfam" id="PF13460">
    <property type="entry name" value="NAD_binding_10"/>
    <property type="match status" value="1"/>
</dbReference>